<dbReference type="GO" id="GO:0016491">
    <property type="term" value="F:oxidoreductase activity"/>
    <property type="evidence" value="ECO:0007669"/>
    <property type="project" value="UniProtKB-KW"/>
</dbReference>
<keyword evidence="2" id="KW-0560">Oxidoreductase</keyword>
<gene>
    <name evidence="3" type="ORF">FHX73_114653</name>
</gene>
<dbReference type="InterPro" id="IPR002347">
    <property type="entry name" value="SDR_fam"/>
</dbReference>
<dbReference type="SUPFAM" id="SSF51735">
    <property type="entry name" value="NAD(P)-binding Rossmann-fold domains"/>
    <property type="match status" value="1"/>
</dbReference>
<dbReference type="OrthoDB" id="4577644at2"/>
<dbReference type="Pfam" id="PF00106">
    <property type="entry name" value="adh_short"/>
    <property type="match status" value="1"/>
</dbReference>
<accession>A0A561UN33</accession>
<dbReference type="PANTHER" id="PTHR24320">
    <property type="entry name" value="RETINOL DEHYDROGENASE"/>
    <property type="match status" value="1"/>
</dbReference>
<dbReference type="NCBIfam" id="NF004846">
    <property type="entry name" value="PRK06197.1"/>
    <property type="match status" value="1"/>
</dbReference>
<evidence type="ECO:0000256" key="2">
    <source>
        <dbReference type="ARBA" id="ARBA00023002"/>
    </source>
</evidence>
<protein>
    <submittedName>
        <fullName evidence="3">NADP-dependent 3-hydroxy acid dehydrogenase YdfG</fullName>
    </submittedName>
</protein>
<evidence type="ECO:0000313" key="4">
    <source>
        <dbReference type="Proteomes" id="UP000317940"/>
    </source>
</evidence>
<dbReference type="Proteomes" id="UP000317940">
    <property type="component" value="Unassembled WGS sequence"/>
</dbReference>
<keyword evidence="4" id="KW-1185">Reference proteome</keyword>
<organism evidence="3 4">
    <name type="scientific">Kitasatospora viridis</name>
    <dbReference type="NCBI Taxonomy" id="281105"/>
    <lineage>
        <taxon>Bacteria</taxon>
        <taxon>Bacillati</taxon>
        <taxon>Actinomycetota</taxon>
        <taxon>Actinomycetes</taxon>
        <taxon>Kitasatosporales</taxon>
        <taxon>Streptomycetaceae</taxon>
        <taxon>Kitasatospora</taxon>
    </lineage>
</organism>
<sequence>MGQRERDIAVPDQSGRLAVVTGATSGIGYHTARRLALAGAEVVLAVRNTAKGESAAARIRSNSPDAGPVSVAELDLASLASVKAFAEALLERGTPVDALVNNAGVMAVPGHRTTEDGFELQFGTNYLGHFALTGRLLPLLLAAEAPRVVSVSSVSAWVGRLDLDNLNAERRYNAWDAYARSKLANLVFALELHRLAFRQGWGLRSIAVHPGATRTNLATTGPTLGRRAGLPNLSAVAMNLPLVTQDAAQGALPSVVAATSERAAGGAYYGPDGPFGLTGLPAPARVPWHAIDSAKAEGLWAASEALTGVTFTR</sequence>
<comment type="caution">
    <text evidence="3">The sequence shown here is derived from an EMBL/GenBank/DDBJ whole genome shotgun (WGS) entry which is preliminary data.</text>
</comment>
<evidence type="ECO:0000313" key="3">
    <source>
        <dbReference type="EMBL" id="TWG00773.1"/>
    </source>
</evidence>
<dbReference type="AlphaFoldDB" id="A0A561UN33"/>
<dbReference type="Gene3D" id="3.40.50.720">
    <property type="entry name" value="NAD(P)-binding Rossmann-like Domain"/>
    <property type="match status" value="1"/>
</dbReference>
<dbReference type="PANTHER" id="PTHR24320:SF148">
    <property type="entry name" value="NAD(P)-BINDING ROSSMANN-FOLD SUPERFAMILY PROTEIN"/>
    <property type="match status" value="1"/>
</dbReference>
<name>A0A561UN33_9ACTN</name>
<dbReference type="NCBIfam" id="NF004513">
    <property type="entry name" value="PRK05854.1"/>
    <property type="match status" value="1"/>
</dbReference>
<reference evidence="3 4" key="1">
    <citation type="submission" date="2019-06" db="EMBL/GenBank/DDBJ databases">
        <title>Sequencing the genomes of 1000 actinobacteria strains.</title>
        <authorList>
            <person name="Klenk H.-P."/>
        </authorList>
    </citation>
    <scope>NUCLEOTIDE SEQUENCE [LARGE SCALE GENOMIC DNA]</scope>
    <source>
        <strain evidence="3 4">DSM 44826</strain>
    </source>
</reference>
<proteinExistence type="inferred from homology"/>
<dbReference type="EMBL" id="VIWT01000001">
    <property type="protein sequence ID" value="TWG00773.1"/>
    <property type="molecule type" value="Genomic_DNA"/>
</dbReference>
<comment type="similarity">
    <text evidence="1">Belongs to the short-chain dehydrogenases/reductases (SDR) family.</text>
</comment>
<dbReference type="InterPro" id="IPR036291">
    <property type="entry name" value="NAD(P)-bd_dom_sf"/>
</dbReference>
<dbReference type="PRINTS" id="PR00081">
    <property type="entry name" value="GDHRDH"/>
</dbReference>
<evidence type="ECO:0000256" key="1">
    <source>
        <dbReference type="ARBA" id="ARBA00006484"/>
    </source>
</evidence>